<feature type="region of interest" description="Disordered" evidence="1">
    <location>
        <begin position="190"/>
        <end position="248"/>
    </location>
</feature>
<evidence type="ECO:0000313" key="3">
    <source>
        <dbReference type="Proteomes" id="UP000249185"/>
    </source>
</evidence>
<name>A0A2W5NC40_RHOSU</name>
<dbReference type="Proteomes" id="UP000249185">
    <property type="component" value="Unassembled WGS sequence"/>
</dbReference>
<dbReference type="EMBL" id="QFPW01000006">
    <property type="protein sequence ID" value="PZQ49799.1"/>
    <property type="molecule type" value="Genomic_DNA"/>
</dbReference>
<gene>
    <name evidence="2" type="ORF">DI556_10035</name>
</gene>
<reference evidence="2 3" key="1">
    <citation type="submission" date="2017-08" db="EMBL/GenBank/DDBJ databases">
        <title>Infants hospitalized years apart are colonized by the same room-sourced microbial strains.</title>
        <authorList>
            <person name="Brooks B."/>
            <person name="Olm M.R."/>
            <person name="Firek B.A."/>
            <person name="Baker R."/>
            <person name="Thomas B.C."/>
            <person name="Morowitz M.J."/>
            <person name="Banfield J.F."/>
        </authorList>
    </citation>
    <scope>NUCLEOTIDE SEQUENCE [LARGE SCALE GENOMIC DNA]</scope>
    <source>
        <strain evidence="2">S2_005_002_R2_34</strain>
    </source>
</reference>
<evidence type="ECO:0000313" key="2">
    <source>
        <dbReference type="EMBL" id="PZQ49799.1"/>
    </source>
</evidence>
<organism evidence="2 3">
    <name type="scientific">Rhodovulum sulfidophilum</name>
    <name type="common">Rhodobacter sulfidophilus</name>
    <dbReference type="NCBI Taxonomy" id="35806"/>
    <lineage>
        <taxon>Bacteria</taxon>
        <taxon>Pseudomonadati</taxon>
        <taxon>Pseudomonadota</taxon>
        <taxon>Alphaproteobacteria</taxon>
        <taxon>Rhodobacterales</taxon>
        <taxon>Paracoccaceae</taxon>
        <taxon>Rhodovulum</taxon>
    </lineage>
</organism>
<dbReference type="Pfam" id="PF06242">
    <property type="entry name" value="TrcR"/>
    <property type="match status" value="1"/>
</dbReference>
<comment type="caution">
    <text evidence="2">The sequence shown here is derived from an EMBL/GenBank/DDBJ whole genome shotgun (WGS) entry which is preliminary data.</text>
</comment>
<evidence type="ECO:0000256" key="1">
    <source>
        <dbReference type="SAM" id="MobiDB-lite"/>
    </source>
</evidence>
<sequence length="248" mass="27280">MALPLMQRATAVWLVENTTLTFRQIAEFCGLHELEVNGIADGEVAQGIKGFDPVANRQLTAEEIARCEKDPRATLRLWRNPAADGEQKRKGPRYTPLSKRQDRPAAIAWLVKFHPELSDGQIAKLVGTTKPTIESIRERTHWNIANIAPVDPVALGMCKQSELDIAVAKAVAKQGKDGVMTDAERMKLVSTQESLSQEPEPRVPSNISGLENFKIGGSGRDERSKEEAKADAESLFANLAPAEDDEEE</sequence>
<feature type="compositionally biased region" description="Basic and acidic residues" evidence="1">
    <location>
        <begin position="219"/>
        <end position="232"/>
    </location>
</feature>
<feature type="region of interest" description="Disordered" evidence="1">
    <location>
        <begin position="80"/>
        <end position="99"/>
    </location>
</feature>
<protein>
    <submittedName>
        <fullName evidence="2">DUF1013 domain-containing protein</fullName>
    </submittedName>
</protein>
<accession>A0A2W5NC40</accession>
<proteinExistence type="predicted"/>
<dbReference type="InterPro" id="IPR010421">
    <property type="entry name" value="TrcR"/>
</dbReference>
<dbReference type="AlphaFoldDB" id="A0A2W5NC40"/>